<evidence type="ECO:0000256" key="1">
    <source>
        <dbReference type="SAM" id="MobiDB-lite"/>
    </source>
</evidence>
<feature type="compositionally biased region" description="Basic and acidic residues" evidence="1">
    <location>
        <begin position="313"/>
        <end position="325"/>
    </location>
</feature>
<feature type="compositionally biased region" description="Basic and acidic residues" evidence="1">
    <location>
        <begin position="76"/>
        <end position="91"/>
    </location>
</feature>
<feature type="compositionally biased region" description="Basic and acidic residues" evidence="1">
    <location>
        <begin position="132"/>
        <end position="144"/>
    </location>
</feature>
<accession>A0A7G2CF32</accession>
<name>A0A7G2CF32_9TRYP</name>
<evidence type="ECO:0000313" key="3">
    <source>
        <dbReference type="Proteomes" id="UP000515908"/>
    </source>
</evidence>
<dbReference type="EMBL" id="LR877155">
    <property type="protein sequence ID" value="CAD2218386.1"/>
    <property type="molecule type" value="Genomic_DNA"/>
</dbReference>
<evidence type="ECO:0000313" key="2">
    <source>
        <dbReference type="EMBL" id="CAD2218386.1"/>
    </source>
</evidence>
<dbReference type="AlphaFoldDB" id="A0A7G2CF32"/>
<organism evidence="2 3">
    <name type="scientific">Angomonas deanei</name>
    <dbReference type="NCBI Taxonomy" id="59799"/>
    <lineage>
        <taxon>Eukaryota</taxon>
        <taxon>Discoba</taxon>
        <taxon>Euglenozoa</taxon>
        <taxon>Kinetoplastea</taxon>
        <taxon>Metakinetoplastina</taxon>
        <taxon>Trypanosomatida</taxon>
        <taxon>Trypanosomatidae</taxon>
        <taxon>Strigomonadinae</taxon>
        <taxon>Angomonas</taxon>
    </lineage>
</organism>
<feature type="compositionally biased region" description="Basic and acidic residues" evidence="1">
    <location>
        <begin position="13"/>
        <end position="45"/>
    </location>
</feature>
<reference evidence="2 3" key="1">
    <citation type="submission" date="2020-08" db="EMBL/GenBank/DDBJ databases">
        <authorList>
            <person name="Newling K."/>
            <person name="Davey J."/>
            <person name="Forrester S."/>
        </authorList>
    </citation>
    <scope>NUCLEOTIDE SEQUENCE [LARGE SCALE GENOMIC DNA]</scope>
    <source>
        <strain evidence="3">Crithidia deanei Carvalho (ATCC PRA-265)</strain>
    </source>
</reference>
<feature type="region of interest" description="Disordered" evidence="1">
    <location>
        <begin position="313"/>
        <end position="362"/>
    </location>
</feature>
<dbReference type="Proteomes" id="UP000515908">
    <property type="component" value="Chromosome 11"/>
</dbReference>
<feature type="compositionally biased region" description="Basic residues" evidence="1">
    <location>
        <begin position="326"/>
        <end position="336"/>
    </location>
</feature>
<dbReference type="VEuPathDB" id="TriTrypDB:ADEAN_000587400"/>
<keyword evidence="3" id="KW-1185">Reference proteome</keyword>
<feature type="region of interest" description="Disordered" evidence="1">
    <location>
        <begin position="1"/>
        <end position="174"/>
    </location>
</feature>
<sequence>MSDSEKNSYPQEDPYHEIGDTPKEEEAQPQDDPYHEIGDTPKEEEAPAAEPQEDPYHEIGDTPKEEEAPAAEPQEDPYHEIGDTPKEEEAQVRAVAQEETPKESSQPKASSATRVVKKLPPGASSAGSRTTSVRERSPREEVAEAPRSAAAASQGESELESLQRQLAEVEKEEATLDQRLQLYSEVTSLKRELEVVQSDEARLRNQLATVGEAKYDPEVAKEVALLEDEAQQSSLHALWEEVSKEECEEVDITNQKQRVEAARKKIQESNAKAEELYAQQEEKINEHTDNRERTKASLKESYDEEMANLKEARQRLKQVESEQAYHYKRGTTRRQNRAPVGSEKLAVSRQRRIDDAEARTTQQVDKMNDELAELMEQCKVLKKQLDDTKKQASLKQEEQDVALKGVVDEGTEAKEFREKLEKEQQDLTALKADLQGVLHYVRAKKREEDDF</sequence>
<feature type="compositionally biased region" description="Polar residues" evidence="1">
    <location>
        <begin position="154"/>
        <end position="164"/>
    </location>
</feature>
<feature type="compositionally biased region" description="Basic and acidic residues" evidence="1">
    <location>
        <begin position="54"/>
        <end position="67"/>
    </location>
</feature>
<feature type="compositionally biased region" description="Polar residues" evidence="1">
    <location>
        <begin position="103"/>
        <end position="113"/>
    </location>
</feature>
<gene>
    <name evidence="2" type="ORF">ADEAN_000587400</name>
</gene>
<protein>
    <submittedName>
        <fullName evidence="2">Uncharacterized protein</fullName>
    </submittedName>
</protein>
<proteinExistence type="predicted"/>